<evidence type="ECO:0000256" key="2">
    <source>
        <dbReference type="ARBA" id="ARBA00005245"/>
    </source>
</evidence>
<evidence type="ECO:0000256" key="9">
    <source>
        <dbReference type="ARBA" id="ARBA00045204"/>
    </source>
</evidence>
<keyword evidence="6 11" id="KW-1133">Transmembrane helix</keyword>
<dbReference type="PANTHER" id="PTHR13202:SF0">
    <property type="entry name" value="SIGNAL PEPTIDASE COMPLEX SUBUNIT 1"/>
    <property type="match status" value="1"/>
</dbReference>
<organism evidence="12 13">
    <name type="scientific">Psylliodes chrysocephalus</name>
    <dbReference type="NCBI Taxonomy" id="3402493"/>
    <lineage>
        <taxon>Eukaryota</taxon>
        <taxon>Metazoa</taxon>
        <taxon>Ecdysozoa</taxon>
        <taxon>Arthropoda</taxon>
        <taxon>Hexapoda</taxon>
        <taxon>Insecta</taxon>
        <taxon>Pterygota</taxon>
        <taxon>Neoptera</taxon>
        <taxon>Endopterygota</taxon>
        <taxon>Coleoptera</taxon>
        <taxon>Polyphaga</taxon>
        <taxon>Cucujiformia</taxon>
        <taxon>Chrysomeloidea</taxon>
        <taxon>Chrysomelidae</taxon>
        <taxon>Galerucinae</taxon>
        <taxon>Alticini</taxon>
        <taxon>Psylliodes</taxon>
    </lineage>
</organism>
<keyword evidence="4 11" id="KW-0812">Transmembrane</keyword>
<dbReference type="AlphaFoldDB" id="A0A9P0CIJ6"/>
<dbReference type="EMBL" id="OV651824">
    <property type="protein sequence ID" value="CAH1102076.1"/>
    <property type="molecule type" value="Genomic_DNA"/>
</dbReference>
<feature type="compositionally biased region" description="Basic and acidic residues" evidence="10">
    <location>
        <begin position="84"/>
        <end position="97"/>
    </location>
</feature>
<evidence type="ECO:0000256" key="7">
    <source>
        <dbReference type="ARBA" id="ARBA00023136"/>
    </source>
</evidence>
<comment type="similarity">
    <text evidence="2">Belongs to the SPCS1 family.</text>
</comment>
<evidence type="ECO:0000313" key="13">
    <source>
        <dbReference type="Proteomes" id="UP001153636"/>
    </source>
</evidence>
<gene>
    <name evidence="12" type="ORF">PSYICH_LOCUS3016</name>
</gene>
<comment type="function">
    <text evidence="9">Component of the signal peptidase complex (SPC) which catalyzes the cleavage of N-terminal signal sequences from nascent proteins as they are translocated into the lumen of the endoplasmic reticulum. Dispensable for SPC enzymatic activity.</text>
</comment>
<evidence type="ECO:0000256" key="6">
    <source>
        <dbReference type="ARBA" id="ARBA00022989"/>
    </source>
</evidence>
<protein>
    <recommendedName>
        <fullName evidence="3">Signal peptidase complex subunit 1</fullName>
    </recommendedName>
    <alternativeName>
        <fullName evidence="8">Microsomal signal peptidase 12 kDa subunit</fullName>
    </alternativeName>
</protein>
<feature type="transmembrane region" description="Helical" evidence="11">
    <location>
        <begin position="47"/>
        <end position="69"/>
    </location>
</feature>
<accession>A0A9P0CIJ6</accession>
<dbReference type="Proteomes" id="UP001153636">
    <property type="component" value="Chromosome 12"/>
</dbReference>
<dbReference type="GO" id="GO:0005787">
    <property type="term" value="C:signal peptidase complex"/>
    <property type="evidence" value="ECO:0007669"/>
    <property type="project" value="InterPro"/>
</dbReference>
<evidence type="ECO:0000256" key="11">
    <source>
        <dbReference type="SAM" id="Phobius"/>
    </source>
</evidence>
<feature type="region of interest" description="Disordered" evidence="10">
    <location>
        <begin position="77"/>
        <end position="97"/>
    </location>
</feature>
<evidence type="ECO:0000256" key="10">
    <source>
        <dbReference type="SAM" id="MobiDB-lite"/>
    </source>
</evidence>
<comment type="subcellular location">
    <subcellularLocation>
        <location evidence="1">Endoplasmic reticulum membrane</location>
        <topology evidence="1">Multi-pass membrane protein</topology>
    </subcellularLocation>
</comment>
<evidence type="ECO:0000256" key="5">
    <source>
        <dbReference type="ARBA" id="ARBA00022824"/>
    </source>
</evidence>
<evidence type="ECO:0000313" key="12">
    <source>
        <dbReference type="EMBL" id="CAH1102076.1"/>
    </source>
</evidence>
<reference evidence="12" key="1">
    <citation type="submission" date="2022-01" db="EMBL/GenBank/DDBJ databases">
        <authorList>
            <person name="King R."/>
        </authorList>
    </citation>
    <scope>NUCLEOTIDE SEQUENCE</scope>
</reference>
<dbReference type="OrthoDB" id="263893at2759"/>
<name>A0A9P0CIJ6_9CUCU</name>
<proteinExistence type="inferred from homology"/>
<keyword evidence="13" id="KW-1185">Reference proteome</keyword>
<evidence type="ECO:0000256" key="4">
    <source>
        <dbReference type="ARBA" id="ARBA00022692"/>
    </source>
</evidence>
<sequence length="97" mass="11013">MDFFNSIPTHMDFEGQARAEKLSRIIITLFGAVGLIWGYIIQQFSQTVYILGAGFVLAALLTIPPWPLYRRKPLSWQPAPKVTENPHKETAKKGKKK</sequence>
<evidence type="ECO:0000256" key="8">
    <source>
        <dbReference type="ARBA" id="ARBA00032913"/>
    </source>
</evidence>
<feature type="transmembrane region" description="Helical" evidence="11">
    <location>
        <begin position="21"/>
        <end position="41"/>
    </location>
</feature>
<dbReference type="Pfam" id="PF06645">
    <property type="entry name" value="SPC12"/>
    <property type="match status" value="1"/>
</dbReference>
<evidence type="ECO:0000256" key="3">
    <source>
        <dbReference type="ARBA" id="ARBA00017059"/>
    </source>
</evidence>
<evidence type="ECO:0000256" key="1">
    <source>
        <dbReference type="ARBA" id="ARBA00004477"/>
    </source>
</evidence>
<dbReference type="InterPro" id="IPR009542">
    <property type="entry name" value="Spc1/SPCS1"/>
</dbReference>
<keyword evidence="5" id="KW-0256">Endoplasmic reticulum</keyword>
<dbReference type="PANTHER" id="PTHR13202">
    <property type="entry name" value="MICROSOMAL SIGNAL PEPTIDASE 12 KDA SUBUNIT"/>
    <property type="match status" value="1"/>
</dbReference>
<dbReference type="GO" id="GO:0045047">
    <property type="term" value="P:protein targeting to ER"/>
    <property type="evidence" value="ECO:0007669"/>
    <property type="project" value="TreeGrafter"/>
</dbReference>
<dbReference type="GO" id="GO:0006465">
    <property type="term" value="P:signal peptide processing"/>
    <property type="evidence" value="ECO:0007669"/>
    <property type="project" value="InterPro"/>
</dbReference>
<keyword evidence="7 11" id="KW-0472">Membrane</keyword>